<comment type="subcellular location">
    <subcellularLocation>
        <location evidence="1">Cell outer membrane</location>
        <topology evidence="1">Multi-pass membrane protein</topology>
    </subcellularLocation>
</comment>
<dbReference type="InterPro" id="IPR023997">
    <property type="entry name" value="TonB-dep_OMP_SusC/RagA_CS"/>
</dbReference>
<dbReference type="InterPro" id="IPR008969">
    <property type="entry name" value="CarboxyPept-like_regulatory"/>
</dbReference>
<dbReference type="SUPFAM" id="SSF56935">
    <property type="entry name" value="Porins"/>
    <property type="match status" value="1"/>
</dbReference>
<gene>
    <name evidence="5" type="ORF">GCM10007423_11030</name>
</gene>
<keyword evidence="6" id="KW-1185">Reference proteome</keyword>
<feature type="domain" description="TonB-dependent receptor plug" evidence="4">
    <location>
        <begin position="219"/>
        <end position="326"/>
    </location>
</feature>
<dbReference type="Pfam" id="PF00593">
    <property type="entry name" value="TonB_dep_Rec_b-barrel"/>
    <property type="match status" value="1"/>
</dbReference>
<name>A0ABQ1YHN1_9BACT</name>
<dbReference type="Pfam" id="PF07715">
    <property type="entry name" value="Plug"/>
    <property type="match status" value="1"/>
</dbReference>
<keyword evidence="1" id="KW-0813">Transport</keyword>
<sequence>MKKMIVPQSLWDNHAKFRKLLIVMNLTAILSIVVCLQVSAIGYGQNKVSIKAKNIELKQLFSMLQRQTDYRFLYEDTKLPKNARVDVEVENQSIQHVLDNALKNSSLYYKVLNNNLVVISSLSPASLPDLLKGEIRNETGEPLPGANIRVKGSNSGTTSDEDGRFAIEVTENSILVISFIGYITQEVKAPAAGQLRISLVPGDKNLNEVVVVGFGVQKKANLTGAVDAVTAQQLESRPLTSLGAGLQGLIPNLNIALSNGRATTAASFNIRGFTSINGGEPLILVDNVPFTMSEIASFNPNDIEIVSVLKDAAAAAIYGARAAFGVVLITTKTAKGNKMNVTLNANMAIRTVGKLPELVTDPYLVMQYKHDAAVPLYNLFPDAVREYAKERSANPSLPAVIPNPTNPANWAYYGATDWMKEAYLSNAPTYNTNLSLSKKSDKVSYYFSGDYYRQDGMLRYGNDVYHRYNARGKVDLNATKWLTFSNNTLLTGSNYDTPVFINGDFFWNVNRTSSLDVPKNPDGSWTSAGAGLLGRLAEGGRAETKTNDFQTTFSFNAALIKDVWDVKGEATFRRGASFTNSFDIPIGYKTGPNNPVAFAGSTTTWAQNSSTNTNYTVYNLYTDFHKNIGSHFIQGLVGYNQEYRIAKTYTARRNNLIANALPSIGLSTGTMQVSENIGDYALRGLFYRLAYNYKNRYLLELNGRYDGTSRFPENRRWGFFPSASAGWVISEERFFTPVRNALKLDLFKIRGSYGSLGNQSAVGNYDYIPTMTSSQAGQVLGTGRPTTVNAPGAVSDNFSWETISTLNAGVDVAFFSNRLEFNFDKYTRYTRDMLIAGKTLPAVFGTGVPRVNAGDLKTDGWELRLNWRDKGQLAGSPFFYNVNLSLADNRTKITRFDNPTRLLSNYYVGQQIGEIWGAEIEGFFQNEEELKNHPDQRAMGTDDQSYQFFVGDPKFKDRNNDGVVDKGNSTVDNPGDLYKIGNTSPRLSYGIDLSGGWKGFDIRAFVQGIGKRDWYPGGSNIYFWGVYSQPWTNVTVQNMDHWTPENPGAYFPALRAYAAEDNMEQLGIPNKRYMQNAAYARLKNLTLGYSLPQTLLRKAKLDKVRFYISVENIFEISHLKVSLDPESFGNAAYPFQRTYSCGLNFNF</sequence>
<evidence type="ECO:0000256" key="2">
    <source>
        <dbReference type="RuleBase" id="RU003357"/>
    </source>
</evidence>
<dbReference type="InterPro" id="IPR037066">
    <property type="entry name" value="Plug_dom_sf"/>
</dbReference>
<keyword evidence="1 2" id="KW-0472">Membrane</keyword>
<evidence type="ECO:0000313" key="6">
    <source>
        <dbReference type="Proteomes" id="UP000600214"/>
    </source>
</evidence>
<comment type="similarity">
    <text evidence="1 2">Belongs to the TonB-dependent receptor family.</text>
</comment>
<organism evidence="5 6">
    <name type="scientific">Dyadobacter endophyticus</name>
    <dbReference type="NCBI Taxonomy" id="1749036"/>
    <lineage>
        <taxon>Bacteria</taxon>
        <taxon>Pseudomonadati</taxon>
        <taxon>Bacteroidota</taxon>
        <taxon>Cytophagia</taxon>
        <taxon>Cytophagales</taxon>
        <taxon>Spirosomataceae</taxon>
        <taxon>Dyadobacter</taxon>
    </lineage>
</organism>
<reference evidence="6" key="1">
    <citation type="journal article" date="2019" name="Int. J. Syst. Evol. Microbiol.">
        <title>The Global Catalogue of Microorganisms (GCM) 10K type strain sequencing project: providing services to taxonomists for standard genome sequencing and annotation.</title>
        <authorList>
            <consortium name="The Broad Institute Genomics Platform"/>
            <consortium name="The Broad Institute Genome Sequencing Center for Infectious Disease"/>
            <person name="Wu L."/>
            <person name="Ma J."/>
        </authorList>
    </citation>
    <scope>NUCLEOTIDE SEQUENCE [LARGE SCALE GENOMIC DNA]</scope>
    <source>
        <strain evidence="6">CGMCC 1.15288</strain>
    </source>
</reference>
<keyword evidence="1" id="KW-1134">Transmembrane beta strand</keyword>
<dbReference type="PROSITE" id="PS52016">
    <property type="entry name" value="TONB_DEPENDENT_REC_3"/>
    <property type="match status" value="1"/>
</dbReference>
<dbReference type="InterPro" id="IPR039426">
    <property type="entry name" value="TonB-dep_rcpt-like"/>
</dbReference>
<accession>A0ABQ1YHN1</accession>
<dbReference type="SUPFAM" id="SSF49464">
    <property type="entry name" value="Carboxypeptidase regulatory domain-like"/>
    <property type="match status" value="1"/>
</dbReference>
<proteinExistence type="inferred from homology"/>
<dbReference type="InterPro" id="IPR000531">
    <property type="entry name" value="Beta-barrel_TonB"/>
</dbReference>
<keyword evidence="2" id="KW-0798">TonB box</keyword>
<protein>
    <submittedName>
        <fullName evidence="5">SusC/RagA family TonB-linked outer membrane protein</fullName>
    </submittedName>
</protein>
<evidence type="ECO:0000259" key="4">
    <source>
        <dbReference type="Pfam" id="PF07715"/>
    </source>
</evidence>
<dbReference type="Gene3D" id="2.60.40.1120">
    <property type="entry name" value="Carboxypeptidase-like, regulatory domain"/>
    <property type="match status" value="1"/>
</dbReference>
<dbReference type="InterPro" id="IPR012910">
    <property type="entry name" value="Plug_dom"/>
</dbReference>
<dbReference type="NCBIfam" id="TIGR04057">
    <property type="entry name" value="SusC_RagA_signa"/>
    <property type="match status" value="1"/>
</dbReference>
<feature type="domain" description="TonB-dependent receptor-like beta-barrel" evidence="3">
    <location>
        <begin position="519"/>
        <end position="1113"/>
    </location>
</feature>
<dbReference type="EMBL" id="BMIA01000001">
    <property type="protein sequence ID" value="GGH26211.1"/>
    <property type="molecule type" value="Genomic_DNA"/>
</dbReference>
<keyword evidence="1" id="KW-0812">Transmembrane</keyword>
<dbReference type="Gene3D" id="2.170.130.10">
    <property type="entry name" value="TonB-dependent receptor, plug domain"/>
    <property type="match status" value="1"/>
</dbReference>
<evidence type="ECO:0000256" key="1">
    <source>
        <dbReference type="PROSITE-ProRule" id="PRU01360"/>
    </source>
</evidence>
<dbReference type="NCBIfam" id="TIGR04056">
    <property type="entry name" value="OMP_RagA_SusC"/>
    <property type="match status" value="1"/>
</dbReference>
<keyword evidence="1" id="KW-0998">Cell outer membrane</keyword>
<evidence type="ECO:0000313" key="5">
    <source>
        <dbReference type="EMBL" id="GGH26211.1"/>
    </source>
</evidence>
<dbReference type="Pfam" id="PF13715">
    <property type="entry name" value="CarbopepD_reg_2"/>
    <property type="match status" value="1"/>
</dbReference>
<evidence type="ECO:0000259" key="3">
    <source>
        <dbReference type="Pfam" id="PF00593"/>
    </source>
</evidence>
<dbReference type="InterPro" id="IPR023996">
    <property type="entry name" value="TonB-dep_OMP_SusC/RagA"/>
</dbReference>
<dbReference type="Proteomes" id="UP000600214">
    <property type="component" value="Unassembled WGS sequence"/>
</dbReference>
<comment type="caution">
    <text evidence="5">The sequence shown here is derived from an EMBL/GenBank/DDBJ whole genome shotgun (WGS) entry which is preliminary data.</text>
</comment>